<dbReference type="EMBL" id="CP062983">
    <property type="protein sequence ID" value="QPC81303.1"/>
    <property type="molecule type" value="Genomic_DNA"/>
</dbReference>
<dbReference type="AlphaFoldDB" id="A0A7S8E6J3"/>
<dbReference type="GO" id="GO:0016887">
    <property type="term" value="F:ATP hydrolysis activity"/>
    <property type="evidence" value="ECO:0007669"/>
    <property type="project" value="InterPro"/>
</dbReference>
<evidence type="ECO:0000313" key="7">
    <source>
        <dbReference type="Proteomes" id="UP000594468"/>
    </source>
</evidence>
<dbReference type="InterPro" id="IPR003593">
    <property type="entry name" value="AAA+_ATPase"/>
</dbReference>
<organism evidence="6 7">
    <name type="scientific">Phototrophicus methaneseepsis</name>
    <dbReference type="NCBI Taxonomy" id="2710758"/>
    <lineage>
        <taxon>Bacteria</taxon>
        <taxon>Bacillati</taxon>
        <taxon>Chloroflexota</taxon>
        <taxon>Candidatus Thermofontia</taxon>
        <taxon>Phototrophicales</taxon>
        <taxon>Phototrophicaceae</taxon>
        <taxon>Phototrophicus</taxon>
    </lineage>
</organism>
<dbReference type="PANTHER" id="PTHR24220">
    <property type="entry name" value="IMPORT ATP-BINDING PROTEIN"/>
    <property type="match status" value="1"/>
</dbReference>
<evidence type="ECO:0000256" key="1">
    <source>
        <dbReference type="ARBA" id="ARBA00022448"/>
    </source>
</evidence>
<dbReference type="PROSITE" id="PS00211">
    <property type="entry name" value="ABC_TRANSPORTER_1"/>
    <property type="match status" value="1"/>
</dbReference>
<feature type="region of interest" description="Disordered" evidence="4">
    <location>
        <begin position="243"/>
        <end position="269"/>
    </location>
</feature>
<dbReference type="PROSITE" id="PS50893">
    <property type="entry name" value="ABC_TRANSPORTER_2"/>
    <property type="match status" value="1"/>
</dbReference>
<keyword evidence="7" id="KW-1185">Reference proteome</keyword>
<evidence type="ECO:0000256" key="3">
    <source>
        <dbReference type="ARBA" id="ARBA00022840"/>
    </source>
</evidence>
<dbReference type="InterPro" id="IPR017911">
    <property type="entry name" value="MacB-like_ATP-bd"/>
</dbReference>
<sequence>MFKAFNRRSEAADYKAENEYLITLGDVKKAYKTEAGDFYALKGIDLTIDRGEFVGIIGKSGSGKSTLVNMITGIDRPSSGEVIMNGTAIHHFNEGQMAKWRGVTMGVVFQFFQLLPTLTVIENVMLPMDFCNMYSSHERHDRAMELLSLMDVEAQANKLPTMISGGQQQRVAIARALANDPPIVVADEPTGNLDSRTAEQVFHLFENLVAQGKTFLMVTHDDDLAEQMSRVITIADGELVADSRPAASSAELDVEADTESDGETEKESV</sequence>
<dbReference type="InterPro" id="IPR027417">
    <property type="entry name" value="P-loop_NTPase"/>
</dbReference>
<dbReference type="Pfam" id="PF00005">
    <property type="entry name" value="ABC_tran"/>
    <property type="match status" value="1"/>
</dbReference>
<dbReference type="InterPro" id="IPR003439">
    <property type="entry name" value="ABC_transporter-like_ATP-bd"/>
</dbReference>
<dbReference type="RefSeq" id="WP_195169376.1">
    <property type="nucleotide sequence ID" value="NZ_CP062983.1"/>
</dbReference>
<dbReference type="SUPFAM" id="SSF52540">
    <property type="entry name" value="P-loop containing nucleoside triphosphate hydrolases"/>
    <property type="match status" value="1"/>
</dbReference>
<feature type="compositionally biased region" description="Acidic residues" evidence="4">
    <location>
        <begin position="252"/>
        <end position="262"/>
    </location>
</feature>
<dbReference type="KEGG" id="pmet:G4Y79_16535"/>
<accession>A0A7S8E6J3</accession>
<dbReference type="InterPro" id="IPR017871">
    <property type="entry name" value="ABC_transporter-like_CS"/>
</dbReference>
<gene>
    <name evidence="6" type="ORF">G4Y79_16535</name>
</gene>
<dbReference type="InterPro" id="IPR015854">
    <property type="entry name" value="ABC_transpr_LolD-like"/>
</dbReference>
<name>A0A7S8E6J3_9CHLR</name>
<dbReference type="GO" id="GO:0098796">
    <property type="term" value="C:membrane protein complex"/>
    <property type="evidence" value="ECO:0007669"/>
    <property type="project" value="UniProtKB-ARBA"/>
</dbReference>
<dbReference type="Gene3D" id="3.40.50.300">
    <property type="entry name" value="P-loop containing nucleotide triphosphate hydrolases"/>
    <property type="match status" value="1"/>
</dbReference>
<feature type="domain" description="ABC transporter" evidence="5">
    <location>
        <begin position="22"/>
        <end position="261"/>
    </location>
</feature>
<dbReference type="PANTHER" id="PTHR24220:SF86">
    <property type="entry name" value="ABC TRANSPORTER ABCH.1"/>
    <property type="match status" value="1"/>
</dbReference>
<evidence type="ECO:0000313" key="6">
    <source>
        <dbReference type="EMBL" id="QPC81303.1"/>
    </source>
</evidence>
<dbReference type="GO" id="GO:0022857">
    <property type="term" value="F:transmembrane transporter activity"/>
    <property type="evidence" value="ECO:0007669"/>
    <property type="project" value="UniProtKB-ARBA"/>
</dbReference>
<keyword evidence="2" id="KW-0547">Nucleotide-binding</keyword>
<evidence type="ECO:0000256" key="4">
    <source>
        <dbReference type="SAM" id="MobiDB-lite"/>
    </source>
</evidence>
<dbReference type="CDD" id="cd03255">
    <property type="entry name" value="ABC_MJ0796_LolCDE_FtsE"/>
    <property type="match status" value="1"/>
</dbReference>
<dbReference type="Proteomes" id="UP000594468">
    <property type="component" value="Chromosome"/>
</dbReference>
<dbReference type="GO" id="GO:0005886">
    <property type="term" value="C:plasma membrane"/>
    <property type="evidence" value="ECO:0007669"/>
    <property type="project" value="TreeGrafter"/>
</dbReference>
<protein>
    <submittedName>
        <fullName evidence="6">ABC transporter ATP-binding protein</fullName>
    </submittedName>
</protein>
<proteinExistence type="predicted"/>
<dbReference type="FunFam" id="3.40.50.300:FF:000032">
    <property type="entry name" value="Export ABC transporter ATP-binding protein"/>
    <property type="match status" value="1"/>
</dbReference>
<dbReference type="GO" id="GO:0005524">
    <property type="term" value="F:ATP binding"/>
    <property type="evidence" value="ECO:0007669"/>
    <property type="project" value="UniProtKB-KW"/>
</dbReference>
<evidence type="ECO:0000256" key="2">
    <source>
        <dbReference type="ARBA" id="ARBA00022741"/>
    </source>
</evidence>
<keyword evidence="3 6" id="KW-0067">ATP-binding</keyword>
<evidence type="ECO:0000259" key="5">
    <source>
        <dbReference type="PROSITE" id="PS50893"/>
    </source>
</evidence>
<reference evidence="6 7" key="1">
    <citation type="submission" date="2020-02" db="EMBL/GenBank/DDBJ databases">
        <authorList>
            <person name="Zheng R.K."/>
            <person name="Sun C.M."/>
        </authorList>
    </citation>
    <scope>NUCLEOTIDE SEQUENCE [LARGE SCALE GENOMIC DNA]</scope>
    <source>
        <strain evidence="7">rifampicinis</strain>
    </source>
</reference>
<keyword evidence="1" id="KW-0813">Transport</keyword>
<dbReference type="SMART" id="SM00382">
    <property type="entry name" value="AAA"/>
    <property type="match status" value="1"/>
</dbReference>